<gene>
    <name evidence="5" type="ORF">CUNI_LOCUS9333</name>
</gene>
<keyword evidence="6" id="KW-1185">Reference proteome</keyword>
<dbReference type="SUPFAM" id="SSF103473">
    <property type="entry name" value="MFS general substrate transporter"/>
    <property type="match status" value="1"/>
</dbReference>
<feature type="transmembrane region" description="Helical" evidence="4">
    <location>
        <begin position="232"/>
        <end position="254"/>
    </location>
</feature>
<feature type="transmembrane region" description="Helical" evidence="4">
    <location>
        <begin position="282"/>
        <end position="307"/>
    </location>
</feature>
<keyword evidence="2 4" id="KW-1133">Transmembrane helix</keyword>
<keyword evidence="3 4" id="KW-0472">Membrane</keyword>
<dbReference type="GO" id="GO:0022857">
    <property type="term" value="F:transmembrane transporter activity"/>
    <property type="evidence" value="ECO:0007669"/>
    <property type="project" value="InterPro"/>
</dbReference>
<feature type="transmembrane region" description="Helical" evidence="4">
    <location>
        <begin position="439"/>
        <end position="462"/>
    </location>
</feature>
<dbReference type="InterPro" id="IPR036259">
    <property type="entry name" value="MFS_trans_sf"/>
</dbReference>
<name>A0A8S3Z6Z5_9EUPU</name>
<dbReference type="InterPro" id="IPR011701">
    <property type="entry name" value="MFS"/>
</dbReference>
<keyword evidence="1 4" id="KW-0812">Transmembrane</keyword>
<evidence type="ECO:0000256" key="1">
    <source>
        <dbReference type="ARBA" id="ARBA00022692"/>
    </source>
</evidence>
<dbReference type="AlphaFoldDB" id="A0A8S3Z6Z5"/>
<evidence type="ECO:0000256" key="4">
    <source>
        <dbReference type="SAM" id="Phobius"/>
    </source>
</evidence>
<dbReference type="OrthoDB" id="9626824at2759"/>
<sequence>MNGTKNSSDHLGNDVDQDEVTQLLPPQAVTKGKENILKRCFHDRRHRRKVLHSVWLGLIFISLGMALGQSGPTLLDLQILTNSNLEAASLFLTSSSVGYLAGSILCGFIYDRVNKNLFLLIGVIGLGLLSIAIPFCVNVVAMNLVRTVFGIFIGVVDAGGNAEQMRVWGNEGHELMQMLHFFFAIGGVIAPLYTGPFLAQTSTANTSVANLTNSTDEPTIVPQTPPVTTDVGYAYIITGVFCIVSGIPWLVIYLQDKCGKGSDFIKATGAVTQRKLPLSIMLYLISMICLMYILYVCAEVTFSSYLMTFLVNQYNVGKSTGTNATSVFWAFFAASRFAMIFISQYVTAVQLLFISCVLMIITSICFTIAAVFNAIDGMIVLTAFFGLSVSAVFPAGFSWTESHLMKVTSWVSACILISSSLGGMVIPTLQGYLMENESNLWFCYLLLIEIILMVLVFVILYISARFYINKRYIFINEVSEIETLKPSWDSSKI</sequence>
<accession>A0A8S3Z6Z5</accession>
<dbReference type="Proteomes" id="UP000678393">
    <property type="component" value="Unassembled WGS sequence"/>
</dbReference>
<dbReference type="Pfam" id="PF07690">
    <property type="entry name" value="MFS_1"/>
    <property type="match status" value="1"/>
</dbReference>
<evidence type="ECO:0000256" key="2">
    <source>
        <dbReference type="ARBA" id="ARBA00022989"/>
    </source>
</evidence>
<dbReference type="PANTHER" id="PTHR23121">
    <property type="entry name" value="SODIUM-DEPENDENT GLUCOSE TRANSPORTER 1"/>
    <property type="match status" value="1"/>
</dbReference>
<feature type="transmembrane region" description="Helical" evidence="4">
    <location>
        <begin position="351"/>
        <end position="372"/>
    </location>
</feature>
<feature type="transmembrane region" description="Helical" evidence="4">
    <location>
        <begin position="50"/>
        <end position="68"/>
    </location>
</feature>
<comment type="caution">
    <text evidence="5">The sequence shown here is derived from an EMBL/GenBank/DDBJ whole genome shotgun (WGS) entry which is preliminary data.</text>
</comment>
<proteinExistence type="predicted"/>
<organism evidence="5 6">
    <name type="scientific">Candidula unifasciata</name>
    <dbReference type="NCBI Taxonomy" id="100452"/>
    <lineage>
        <taxon>Eukaryota</taxon>
        <taxon>Metazoa</taxon>
        <taxon>Spiralia</taxon>
        <taxon>Lophotrochozoa</taxon>
        <taxon>Mollusca</taxon>
        <taxon>Gastropoda</taxon>
        <taxon>Heterobranchia</taxon>
        <taxon>Euthyneura</taxon>
        <taxon>Panpulmonata</taxon>
        <taxon>Eupulmonata</taxon>
        <taxon>Stylommatophora</taxon>
        <taxon>Helicina</taxon>
        <taxon>Helicoidea</taxon>
        <taxon>Geomitridae</taxon>
        <taxon>Candidula</taxon>
    </lineage>
</organism>
<dbReference type="PANTHER" id="PTHR23121:SF9">
    <property type="entry name" value="SODIUM-DEPENDENT GLUCOSE TRANSPORTER 1"/>
    <property type="match status" value="1"/>
</dbReference>
<feature type="transmembrane region" description="Helical" evidence="4">
    <location>
        <begin position="88"/>
        <end position="110"/>
    </location>
</feature>
<feature type="transmembrane region" description="Helical" evidence="4">
    <location>
        <begin position="141"/>
        <end position="160"/>
    </location>
</feature>
<feature type="transmembrane region" description="Helical" evidence="4">
    <location>
        <begin position="181"/>
        <end position="199"/>
    </location>
</feature>
<evidence type="ECO:0008006" key="7">
    <source>
        <dbReference type="Google" id="ProtNLM"/>
    </source>
</evidence>
<reference evidence="5" key="1">
    <citation type="submission" date="2021-04" db="EMBL/GenBank/DDBJ databases">
        <authorList>
            <consortium name="Molecular Ecology Group"/>
        </authorList>
    </citation>
    <scope>NUCLEOTIDE SEQUENCE</scope>
</reference>
<feature type="transmembrane region" description="Helical" evidence="4">
    <location>
        <begin position="327"/>
        <end position="346"/>
    </location>
</feature>
<dbReference type="EMBL" id="CAJHNH020001613">
    <property type="protein sequence ID" value="CAG5123775.1"/>
    <property type="molecule type" value="Genomic_DNA"/>
</dbReference>
<feature type="transmembrane region" description="Helical" evidence="4">
    <location>
        <begin position="409"/>
        <end position="433"/>
    </location>
</feature>
<protein>
    <recommendedName>
        <fullName evidence="7">Sodium-dependent glucose transporter 1</fullName>
    </recommendedName>
</protein>
<evidence type="ECO:0000256" key="3">
    <source>
        <dbReference type="ARBA" id="ARBA00023136"/>
    </source>
</evidence>
<evidence type="ECO:0000313" key="6">
    <source>
        <dbReference type="Proteomes" id="UP000678393"/>
    </source>
</evidence>
<feature type="transmembrane region" description="Helical" evidence="4">
    <location>
        <begin position="117"/>
        <end position="135"/>
    </location>
</feature>
<dbReference type="Gene3D" id="1.20.1250.20">
    <property type="entry name" value="MFS general substrate transporter like domains"/>
    <property type="match status" value="2"/>
</dbReference>
<evidence type="ECO:0000313" key="5">
    <source>
        <dbReference type="EMBL" id="CAG5123775.1"/>
    </source>
</evidence>
<feature type="transmembrane region" description="Helical" evidence="4">
    <location>
        <begin position="378"/>
        <end position="397"/>
    </location>
</feature>